<dbReference type="InterPro" id="IPR027417">
    <property type="entry name" value="P-loop_NTPase"/>
</dbReference>
<dbReference type="InterPro" id="IPR003593">
    <property type="entry name" value="AAA+_ATPase"/>
</dbReference>
<evidence type="ECO:0000256" key="6">
    <source>
        <dbReference type="ARBA" id="ARBA00022840"/>
    </source>
</evidence>
<comment type="similarity">
    <text evidence="2">Belongs to the ABC transporter superfamily.</text>
</comment>
<keyword evidence="5" id="KW-0547">Nucleotide-binding</keyword>
<dbReference type="Pfam" id="PF00005">
    <property type="entry name" value="ABC_tran"/>
    <property type="match status" value="1"/>
</dbReference>
<proteinExistence type="inferred from homology"/>
<protein>
    <submittedName>
        <fullName evidence="9">ABC transporter ATP-binding protein</fullName>
    </submittedName>
</protein>
<dbReference type="GO" id="GO:0016887">
    <property type="term" value="F:ATP hydrolysis activity"/>
    <property type="evidence" value="ECO:0007669"/>
    <property type="project" value="InterPro"/>
</dbReference>
<reference evidence="9 10" key="1">
    <citation type="submission" date="2018-09" db="EMBL/GenBank/DDBJ databases">
        <title>YIM PH21274 draft genome.</title>
        <authorList>
            <person name="Miao C."/>
        </authorList>
    </citation>
    <scope>NUCLEOTIDE SEQUENCE [LARGE SCALE GENOMIC DNA]</scope>
    <source>
        <strain evidence="9 10">YIM PH 21724</strain>
    </source>
</reference>
<dbReference type="Gene3D" id="3.40.50.300">
    <property type="entry name" value="P-loop containing nucleotide triphosphate hydrolases"/>
    <property type="match status" value="1"/>
</dbReference>
<evidence type="ECO:0000313" key="10">
    <source>
        <dbReference type="Proteomes" id="UP000266677"/>
    </source>
</evidence>
<dbReference type="GO" id="GO:0005524">
    <property type="term" value="F:ATP binding"/>
    <property type="evidence" value="ECO:0007669"/>
    <property type="project" value="UniProtKB-KW"/>
</dbReference>
<evidence type="ECO:0000256" key="5">
    <source>
        <dbReference type="ARBA" id="ARBA00022741"/>
    </source>
</evidence>
<dbReference type="RefSeq" id="WP_120043764.1">
    <property type="nucleotide sequence ID" value="NZ_QZFU01000036.1"/>
</dbReference>
<evidence type="ECO:0000256" key="7">
    <source>
        <dbReference type="ARBA" id="ARBA00023136"/>
    </source>
</evidence>
<dbReference type="PROSITE" id="PS00211">
    <property type="entry name" value="ABC_TRANSPORTER_1"/>
    <property type="match status" value="1"/>
</dbReference>
<accession>A0A3A4K7P0</accession>
<comment type="subcellular location">
    <subcellularLocation>
        <location evidence="1">Cell membrane</location>
        <topology evidence="1">Peripheral membrane protein</topology>
    </subcellularLocation>
</comment>
<evidence type="ECO:0000259" key="8">
    <source>
        <dbReference type="PROSITE" id="PS50893"/>
    </source>
</evidence>
<gene>
    <name evidence="9" type="ORF">D5S18_26230</name>
</gene>
<evidence type="ECO:0000256" key="3">
    <source>
        <dbReference type="ARBA" id="ARBA00022448"/>
    </source>
</evidence>
<dbReference type="AlphaFoldDB" id="A0A3A4K7P0"/>
<keyword evidence="10" id="KW-1185">Reference proteome</keyword>
<dbReference type="InterPro" id="IPR017871">
    <property type="entry name" value="ABC_transporter-like_CS"/>
</dbReference>
<dbReference type="CDD" id="cd03257">
    <property type="entry name" value="ABC_NikE_OppD_transporters"/>
    <property type="match status" value="1"/>
</dbReference>
<keyword evidence="4" id="KW-1003">Cell membrane</keyword>
<name>A0A3A4K7P0_9NOCA</name>
<dbReference type="PANTHER" id="PTHR43297">
    <property type="entry name" value="OLIGOPEPTIDE TRANSPORT ATP-BINDING PROTEIN APPD"/>
    <property type="match status" value="1"/>
</dbReference>
<dbReference type="Proteomes" id="UP000266677">
    <property type="component" value="Unassembled WGS sequence"/>
</dbReference>
<sequence>MTRLLEVTGLRVRLGGRIVLDGIDIGIDAGERVGVIGASGSGKSMLALAVSGLLPAQATVSGSVRFGGVELLGADERELSAIRGRRLGMVFQEPRSALNPLMRVGKQLSEPLRLHAGLGRKAAHGAAVALAARVGLPSPETIVRAYPHQLSGGQLQRVCVAMALAARPDLLIADEPTTALDALVQNEVLGVIDDLVDDQGAALLFITHDLAVLARMARRVLVVHEGRIVEDADLLAGLTRSAQPVTRRLLQQAAATTFRRASVLPLGPDSEASR</sequence>
<keyword evidence="3" id="KW-0813">Transport</keyword>
<evidence type="ECO:0000256" key="2">
    <source>
        <dbReference type="ARBA" id="ARBA00005417"/>
    </source>
</evidence>
<evidence type="ECO:0000313" key="9">
    <source>
        <dbReference type="EMBL" id="RJO70707.1"/>
    </source>
</evidence>
<dbReference type="InterPro" id="IPR050388">
    <property type="entry name" value="ABC_Ni/Peptide_Import"/>
</dbReference>
<dbReference type="SUPFAM" id="SSF52540">
    <property type="entry name" value="P-loop containing nucleoside triphosphate hydrolases"/>
    <property type="match status" value="1"/>
</dbReference>
<evidence type="ECO:0000256" key="4">
    <source>
        <dbReference type="ARBA" id="ARBA00022475"/>
    </source>
</evidence>
<dbReference type="InterPro" id="IPR003439">
    <property type="entry name" value="ABC_transporter-like_ATP-bd"/>
</dbReference>
<dbReference type="SMART" id="SM00382">
    <property type="entry name" value="AAA"/>
    <property type="match status" value="1"/>
</dbReference>
<keyword evidence="7" id="KW-0472">Membrane</keyword>
<dbReference type="PROSITE" id="PS50893">
    <property type="entry name" value="ABC_TRANSPORTER_2"/>
    <property type="match status" value="1"/>
</dbReference>
<feature type="domain" description="ABC transporter" evidence="8">
    <location>
        <begin position="2"/>
        <end position="250"/>
    </location>
</feature>
<evidence type="ECO:0000256" key="1">
    <source>
        <dbReference type="ARBA" id="ARBA00004202"/>
    </source>
</evidence>
<dbReference type="OrthoDB" id="8036461at2"/>
<dbReference type="EMBL" id="QZFU01000036">
    <property type="protein sequence ID" value="RJO70707.1"/>
    <property type="molecule type" value="Genomic_DNA"/>
</dbReference>
<comment type="caution">
    <text evidence="9">The sequence shown here is derived from an EMBL/GenBank/DDBJ whole genome shotgun (WGS) entry which is preliminary data.</text>
</comment>
<organism evidence="9 10">
    <name type="scientific">Nocardia panacis</name>
    <dbReference type="NCBI Taxonomy" id="2340916"/>
    <lineage>
        <taxon>Bacteria</taxon>
        <taxon>Bacillati</taxon>
        <taxon>Actinomycetota</taxon>
        <taxon>Actinomycetes</taxon>
        <taxon>Mycobacteriales</taxon>
        <taxon>Nocardiaceae</taxon>
        <taxon>Nocardia</taxon>
    </lineage>
</organism>
<keyword evidence="6 9" id="KW-0067">ATP-binding</keyword>
<dbReference type="GO" id="GO:0005886">
    <property type="term" value="C:plasma membrane"/>
    <property type="evidence" value="ECO:0007669"/>
    <property type="project" value="UniProtKB-SubCell"/>
</dbReference>
<dbReference type="PANTHER" id="PTHR43297:SF2">
    <property type="entry name" value="DIPEPTIDE TRANSPORT ATP-BINDING PROTEIN DPPD"/>
    <property type="match status" value="1"/>
</dbReference>